<proteinExistence type="predicted"/>
<sequence>MADLDQDAHKAIAARKSTWSLGPCVCDVFPQYVEPTGRKAAPETSLALNASRLLDAQSLPRCRHMTGVVDSRANATGGEEARLPYLSRHIYTPVQRSYLFVCLEDILE</sequence>
<dbReference type="EMBL" id="KE148159">
    <property type="protein sequence ID" value="EPE04705.1"/>
    <property type="molecule type" value="Genomic_DNA"/>
</dbReference>
<evidence type="ECO:0000313" key="2">
    <source>
        <dbReference type="Proteomes" id="UP000016923"/>
    </source>
</evidence>
<evidence type="ECO:0000313" key="1">
    <source>
        <dbReference type="EMBL" id="EPE04705.1"/>
    </source>
</evidence>
<keyword evidence="2" id="KW-1185">Reference proteome</keyword>
<dbReference type="AlphaFoldDB" id="S3CVD6"/>
<reference evidence="1 2" key="1">
    <citation type="journal article" date="2013" name="BMC Genomics">
        <title>The genome and transcriptome of the pine saprophyte Ophiostoma piceae, and a comparison with the bark beetle-associated pine pathogen Grosmannia clavigera.</title>
        <authorList>
            <person name="Haridas S."/>
            <person name="Wang Y."/>
            <person name="Lim L."/>
            <person name="Massoumi Alamouti S."/>
            <person name="Jackman S."/>
            <person name="Docking R."/>
            <person name="Robertson G."/>
            <person name="Birol I."/>
            <person name="Bohlmann J."/>
            <person name="Breuil C."/>
        </authorList>
    </citation>
    <scope>NUCLEOTIDE SEQUENCE [LARGE SCALE GENOMIC DNA]</scope>
    <source>
        <strain evidence="1 2">UAMH 11346</strain>
    </source>
</reference>
<accession>S3CVD6</accession>
<protein>
    <submittedName>
        <fullName evidence="1">Uncharacterized protein</fullName>
    </submittedName>
</protein>
<name>S3CVD6_OPHP1</name>
<gene>
    <name evidence="1" type="ORF">F503_06254</name>
</gene>
<organism evidence="1 2">
    <name type="scientific">Ophiostoma piceae (strain UAMH 11346)</name>
    <name type="common">Sap stain fungus</name>
    <dbReference type="NCBI Taxonomy" id="1262450"/>
    <lineage>
        <taxon>Eukaryota</taxon>
        <taxon>Fungi</taxon>
        <taxon>Dikarya</taxon>
        <taxon>Ascomycota</taxon>
        <taxon>Pezizomycotina</taxon>
        <taxon>Sordariomycetes</taxon>
        <taxon>Sordariomycetidae</taxon>
        <taxon>Ophiostomatales</taxon>
        <taxon>Ophiostomataceae</taxon>
        <taxon>Ophiostoma</taxon>
    </lineage>
</organism>
<dbReference type="Proteomes" id="UP000016923">
    <property type="component" value="Unassembled WGS sequence"/>
</dbReference>
<dbReference type="VEuPathDB" id="FungiDB:F503_06254"/>
<dbReference type="HOGENOM" id="CLU_2197706_0_0_1"/>